<feature type="transmembrane region" description="Helical" evidence="6">
    <location>
        <begin position="336"/>
        <end position="354"/>
    </location>
</feature>
<evidence type="ECO:0000256" key="1">
    <source>
        <dbReference type="ARBA" id="ARBA00004651"/>
    </source>
</evidence>
<dbReference type="GO" id="GO:0005886">
    <property type="term" value="C:plasma membrane"/>
    <property type="evidence" value="ECO:0007669"/>
    <property type="project" value="UniProtKB-SubCell"/>
</dbReference>
<comment type="caution">
    <text evidence="7">The sequence shown here is derived from an EMBL/GenBank/DDBJ whole genome shotgun (WGS) entry which is preliminary data.</text>
</comment>
<dbReference type="PANTHER" id="PTHR30250:SF26">
    <property type="entry name" value="PSMA PROTEIN"/>
    <property type="match status" value="1"/>
</dbReference>
<dbReference type="InterPro" id="IPR050833">
    <property type="entry name" value="Poly_Biosynth_Transport"/>
</dbReference>
<keyword evidence="5 6" id="KW-0472">Membrane</keyword>
<feature type="transmembrane region" description="Helical" evidence="6">
    <location>
        <begin position="184"/>
        <end position="204"/>
    </location>
</feature>
<dbReference type="RefSeq" id="WP_136436111.1">
    <property type="nucleotide sequence ID" value="NZ_SSTJ01000025.1"/>
</dbReference>
<feature type="transmembrane region" description="Helical" evidence="6">
    <location>
        <begin position="154"/>
        <end position="178"/>
    </location>
</feature>
<feature type="transmembrane region" description="Helical" evidence="6">
    <location>
        <begin position="53"/>
        <end position="70"/>
    </location>
</feature>
<feature type="transmembrane region" description="Helical" evidence="6">
    <location>
        <begin position="119"/>
        <end position="142"/>
    </location>
</feature>
<evidence type="ECO:0000256" key="6">
    <source>
        <dbReference type="SAM" id="Phobius"/>
    </source>
</evidence>
<evidence type="ECO:0000313" key="8">
    <source>
        <dbReference type="Proteomes" id="UP000308978"/>
    </source>
</evidence>
<keyword evidence="2" id="KW-1003">Cell membrane</keyword>
<gene>
    <name evidence="7" type="ORF">E5986_11465</name>
</gene>
<dbReference type="EMBL" id="SSTJ01000025">
    <property type="protein sequence ID" value="THG34757.1"/>
    <property type="molecule type" value="Genomic_DNA"/>
</dbReference>
<proteinExistence type="predicted"/>
<sequence>MSIIGKTSVNTIATLSLQIVTLLCGFLVPWLIIRYFGSEINGLVSSLTQFLSYINIVEGGVGAVVLSNLYRPLATGDLVKASAVVRTTEAFFKKLAAVFLIYEIVLAIAYPLLVRIPFSWIYVSSLTLILGISTFVQYYFALTWRLFLQADKKMFVSVLAQGTAIVLNLGLTFLAIAILPEIHFVKFLSGLAFFAQPIILNRYMRHHYRLRDDVKPDPDLLKQRWDGFGINLAAMVHATTATIVLTFTASLEIVSVFSVYMLVANGLKSLVTSISAGITPSIGHYYGKDDIAGCTGLFDKYELLMFYASFLCFTVAAFSITPFAMVYTSGTDNGAYYQPVLGYVLMLAECLFCIRDPYVNMAYTAGHFKQAGKYAYTEAALNIALSVLLGIFWGIDGVSVALLVSIAYRTLSQVLYLRKRILLRSSKKFLIKLIAFAASFIIVAMISLTYVSPCDYTLLSWVVYTLKITILAFVVYSGTCMVLQFRSIPRVFFGLFGRR</sequence>
<reference evidence="7 8" key="1">
    <citation type="submission" date="2019-04" db="EMBL/GenBank/DDBJ databases">
        <title>Microbes associate with the intestines of laboratory mice.</title>
        <authorList>
            <person name="Navarre W."/>
            <person name="Wong E."/>
            <person name="Huang K.C."/>
            <person name="Tropini C."/>
            <person name="Ng K."/>
            <person name="Yu B."/>
        </authorList>
    </citation>
    <scope>NUCLEOTIDE SEQUENCE [LARGE SCALE GENOMIC DNA]</scope>
    <source>
        <strain evidence="7 8">NM80_B27</strain>
    </source>
</reference>
<evidence type="ECO:0000313" key="7">
    <source>
        <dbReference type="EMBL" id="THG34757.1"/>
    </source>
</evidence>
<evidence type="ECO:0000256" key="4">
    <source>
        <dbReference type="ARBA" id="ARBA00022989"/>
    </source>
</evidence>
<name>A0A4V3WU75_9ACTN</name>
<feature type="transmembrane region" description="Helical" evidence="6">
    <location>
        <begin position="12"/>
        <end position="33"/>
    </location>
</feature>
<keyword evidence="3 6" id="KW-0812">Transmembrane</keyword>
<accession>A0A4V3WU75</accession>
<protein>
    <submittedName>
        <fullName evidence="7">Virulence factor MviN</fullName>
    </submittedName>
</protein>
<feature type="transmembrane region" description="Helical" evidence="6">
    <location>
        <begin position="429"/>
        <end position="452"/>
    </location>
</feature>
<feature type="transmembrane region" description="Helical" evidence="6">
    <location>
        <begin position="91"/>
        <end position="113"/>
    </location>
</feature>
<feature type="transmembrane region" description="Helical" evidence="6">
    <location>
        <begin position="458"/>
        <end position="483"/>
    </location>
</feature>
<feature type="transmembrane region" description="Helical" evidence="6">
    <location>
        <begin position="303"/>
        <end position="324"/>
    </location>
</feature>
<evidence type="ECO:0000256" key="2">
    <source>
        <dbReference type="ARBA" id="ARBA00022475"/>
    </source>
</evidence>
<organism evidence="7 8">
    <name type="scientific">Adlercreutzia caecimuris</name>
    <dbReference type="NCBI Taxonomy" id="671266"/>
    <lineage>
        <taxon>Bacteria</taxon>
        <taxon>Bacillati</taxon>
        <taxon>Actinomycetota</taxon>
        <taxon>Coriobacteriia</taxon>
        <taxon>Eggerthellales</taxon>
        <taxon>Eggerthellaceae</taxon>
        <taxon>Adlercreutzia</taxon>
    </lineage>
</organism>
<dbReference type="AlphaFoldDB" id="A0A4V3WU75"/>
<evidence type="ECO:0000256" key="5">
    <source>
        <dbReference type="ARBA" id="ARBA00023136"/>
    </source>
</evidence>
<dbReference type="PANTHER" id="PTHR30250">
    <property type="entry name" value="PST FAMILY PREDICTED COLANIC ACID TRANSPORTER"/>
    <property type="match status" value="1"/>
</dbReference>
<evidence type="ECO:0000256" key="3">
    <source>
        <dbReference type="ARBA" id="ARBA00022692"/>
    </source>
</evidence>
<comment type="subcellular location">
    <subcellularLocation>
        <location evidence="1">Cell membrane</location>
        <topology evidence="1">Multi-pass membrane protein</topology>
    </subcellularLocation>
</comment>
<keyword evidence="4 6" id="KW-1133">Transmembrane helix</keyword>
<dbReference type="Proteomes" id="UP000308978">
    <property type="component" value="Unassembled WGS sequence"/>
</dbReference>